<organism evidence="3 4">
    <name type="scientific">Aerolutibacter ruishenii</name>
    <dbReference type="NCBI Taxonomy" id="686800"/>
    <lineage>
        <taxon>Bacteria</taxon>
        <taxon>Pseudomonadati</taxon>
        <taxon>Pseudomonadota</taxon>
        <taxon>Gammaproteobacteria</taxon>
        <taxon>Lysobacterales</taxon>
        <taxon>Lysobacteraceae</taxon>
        <taxon>Aerolutibacter</taxon>
    </lineage>
</organism>
<keyword evidence="4" id="KW-1185">Reference proteome</keyword>
<name>A0A562M129_9GAMM</name>
<comment type="similarity">
    <text evidence="1">Belongs to the 4-hydroxybenzoyl-CoA thioesterase family.</text>
</comment>
<dbReference type="RefSeq" id="WP_144811566.1">
    <property type="nucleotide sequence ID" value="NZ_VLKP01000002.1"/>
</dbReference>
<proteinExistence type="inferred from homology"/>
<dbReference type="EMBL" id="VLKP01000002">
    <property type="protein sequence ID" value="TWI13311.1"/>
    <property type="molecule type" value="Genomic_DNA"/>
</dbReference>
<dbReference type="CDD" id="cd00586">
    <property type="entry name" value="4HBT"/>
    <property type="match status" value="1"/>
</dbReference>
<dbReference type="OrthoDB" id="9800856at2"/>
<dbReference type="Pfam" id="PF13279">
    <property type="entry name" value="4HBT_2"/>
    <property type="match status" value="1"/>
</dbReference>
<keyword evidence="2 3" id="KW-0378">Hydrolase</keyword>
<dbReference type="Proteomes" id="UP000316471">
    <property type="component" value="Unassembled WGS sequence"/>
</dbReference>
<dbReference type="AlphaFoldDB" id="A0A562M129"/>
<accession>A0A562M129</accession>
<evidence type="ECO:0000256" key="2">
    <source>
        <dbReference type="ARBA" id="ARBA00022801"/>
    </source>
</evidence>
<protein>
    <submittedName>
        <fullName evidence="3">Acyl-CoA thioester hydrolase</fullName>
    </submittedName>
</protein>
<dbReference type="PANTHER" id="PTHR31793:SF27">
    <property type="entry name" value="NOVEL THIOESTERASE SUPERFAMILY DOMAIN AND SAPOSIN A-TYPE DOMAIN CONTAINING PROTEIN (0610012H03RIK)"/>
    <property type="match status" value="1"/>
</dbReference>
<dbReference type="InterPro" id="IPR029069">
    <property type="entry name" value="HotDog_dom_sf"/>
</dbReference>
<comment type="caution">
    <text evidence="3">The sequence shown here is derived from an EMBL/GenBank/DDBJ whole genome shotgun (WGS) entry which is preliminary data.</text>
</comment>
<reference evidence="3 4" key="1">
    <citation type="journal article" date="2015" name="Stand. Genomic Sci.">
        <title>Genomic Encyclopedia of Bacterial and Archaeal Type Strains, Phase III: the genomes of soil and plant-associated and newly described type strains.</title>
        <authorList>
            <person name="Whitman W.B."/>
            <person name="Woyke T."/>
            <person name="Klenk H.P."/>
            <person name="Zhou Y."/>
            <person name="Lilburn T.G."/>
            <person name="Beck B.J."/>
            <person name="De Vos P."/>
            <person name="Vandamme P."/>
            <person name="Eisen J.A."/>
            <person name="Garrity G."/>
            <person name="Hugenholtz P."/>
            <person name="Kyrpides N.C."/>
        </authorList>
    </citation>
    <scope>NUCLEOTIDE SEQUENCE [LARGE SCALE GENOMIC DNA]</scope>
    <source>
        <strain evidence="3 4">CGMCC 1.10136</strain>
    </source>
</reference>
<dbReference type="InterPro" id="IPR050563">
    <property type="entry name" value="4-hydroxybenzoyl-CoA_TE"/>
</dbReference>
<dbReference type="PANTHER" id="PTHR31793">
    <property type="entry name" value="4-HYDROXYBENZOYL-COA THIOESTERASE FAMILY MEMBER"/>
    <property type="match status" value="1"/>
</dbReference>
<dbReference type="SUPFAM" id="SSF54637">
    <property type="entry name" value="Thioesterase/thiol ester dehydrase-isomerase"/>
    <property type="match status" value="1"/>
</dbReference>
<evidence type="ECO:0000256" key="1">
    <source>
        <dbReference type="ARBA" id="ARBA00005953"/>
    </source>
</evidence>
<dbReference type="Gene3D" id="3.10.129.10">
    <property type="entry name" value="Hotdog Thioesterase"/>
    <property type="match status" value="1"/>
</dbReference>
<gene>
    <name evidence="3" type="ORF">IP93_00473</name>
</gene>
<dbReference type="GO" id="GO:0047617">
    <property type="term" value="F:fatty acyl-CoA hydrolase activity"/>
    <property type="evidence" value="ECO:0007669"/>
    <property type="project" value="TreeGrafter"/>
</dbReference>
<evidence type="ECO:0000313" key="4">
    <source>
        <dbReference type="Proteomes" id="UP000316471"/>
    </source>
</evidence>
<sequence>MNVEHVHFGVPASDRLAIEIDLAPAFHDCDPMHVVWHGNYFKYFEIARCALLQRHDYDYPQMTESGYLFPVVDARVKYIRPLRFAQPLKVRARITEWENRLKMDYEIRDAASGEVLTRAHTIQVAVGAESGEMLYVCPPVLWERLGVQPA</sequence>
<evidence type="ECO:0000313" key="3">
    <source>
        <dbReference type="EMBL" id="TWI13311.1"/>
    </source>
</evidence>